<gene>
    <name evidence="3" type="ORF">ERS852574_01938</name>
</gene>
<keyword evidence="1" id="KW-0472">Membrane</keyword>
<reference evidence="3 4" key="1">
    <citation type="submission" date="2015-09" db="EMBL/GenBank/DDBJ databases">
        <authorList>
            <consortium name="Pathogen Informatics"/>
        </authorList>
    </citation>
    <scope>NUCLEOTIDE SEQUENCE [LARGE SCALE GENOMIC DNA]</scope>
    <source>
        <strain evidence="3 4">2789STDY5834962</strain>
    </source>
</reference>
<organism evidence="3 4">
    <name type="scientific">Coprococcus comes</name>
    <dbReference type="NCBI Taxonomy" id="410072"/>
    <lineage>
        <taxon>Bacteria</taxon>
        <taxon>Bacillati</taxon>
        <taxon>Bacillota</taxon>
        <taxon>Clostridia</taxon>
        <taxon>Lachnospirales</taxon>
        <taxon>Lachnospiraceae</taxon>
        <taxon>Coprococcus</taxon>
    </lineage>
</organism>
<dbReference type="Gene3D" id="3.90.70.10">
    <property type="entry name" value="Cysteine proteinases"/>
    <property type="match status" value="1"/>
</dbReference>
<dbReference type="PANTHER" id="PTHR37806">
    <property type="entry name" value="LMO0724 PROTEIN"/>
    <property type="match status" value="1"/>
</dbReference>
<feature type="domain" description="Peptidase C39-like" evidence="2">
    <location>
        <begin position="79"/>
        <end position="249"/>
    </location>
</feature>
<dbReference type="InterPro" id="IPR039564">
    <property type="entry name" value="Peptidase_C39-like"/>
</dbReference>
<evidence type="ECO:0000259" key="2">
    <source>
        <dbReference type="Pfam" id="PF13529"/>
    </source>
</evidence>
<keyword evidence="1" id="KW-0812">Transmembrane</keyword>
<feature type="transmembrane region" description="Helical" evidence="1">
    <location>
        <begin position="6"/>
        <end position="27"/>
    </location>
</feature>
<dbReference type="Pfam" id="PF13529">
    <property type="entry name" value="Peptidase_C39_2"/>
    <property type="match status" value="1"/>
</dbReference>
<protein>
    <submittedName>
        <fullName evidence="3">Uncharacterized protein conserved in bacteria</fullName>
    </submittedName>
</protein>
<dbReference type="PANTHER" id="PTHR37806:SF1">
    <property type="entry name" value="PEPTIDASE C39-LIKE DOMAIN-CONTAINING PROTEIN"/>
    <property type="match status" value="1"/>
</dbReference>
<proteinExistence type="predicted"/>
<dbReference type="AlphaFoldDB" id="A0A173T4V3"/>
<name>A0A173T4V3_9FIRM</name>
<evidence type="ECO:0000313" key="4">
    <source>
        <dbReference type="Proteomes" id="UP000095727"/>
    </source>
</evidence>
<evidence type="ECO:0000313" key="3">
    <source>
        <dbReference type="EMBL" id="CUM97802.1"/>
    </source>
</evidence>
<keyword evidence="1" id="KW-1133">Transmembrane helix</keyword>
<dbReference type="Proteomes" id="UP000095727">
    <property type="component" value="Unassembled WGS sequence"/>
</dbReference>
<evidence type="ECO:0000256" key="1">
    <source>
        <dbReference type="SAM" id="Phobius"/>
    </source>
</evidence>
<sequence>MQIRSAAKWIAAAAGILVGAVIVGFTLKDTTYIEAKLEQIKGARQSVTAVEKTTAKTQKIKNAEIVKETPLPESSSISDFAFTGQMPELPTGCEITSLTMALNYYGYSADKMAMALEYLPTVEWTNTYYGDNETLYGNDIYNYFIGNPQSETNGLSCGAGAIVTAADGYLADNGNAMKAEDETGSEPEQLYRFVSEGTPVVVWGTIGMEERQIMESWNTEDGREASWAMNDHCVVLIGYSADSVTVADPIEGIVSYDRAQFESAFRSRGNQCVILKNVQ</sequence>
<dbReference type="EMBL" id="CYXR01000012">
    <property type="protein sequence ID" value="CUM97802.1"/>
    <property type="molecule type" value="Genomic_DNA"/>
</dbReference>
<dbReference type="RefSeq" id="WP_055156999.1">
    <property type="nucleotide sequence ID" value="NZ_CYXR01000012.1"/>
</dbReference>
<accession>A0A173T4V3</accession>